<keyword evidence="3" id="KW-1185">Reference proteome</keyword>
<name>A0A8H7URT6_9FUNG</name>
<proteinExistence type="predicted"/>
<dbReference type="AlphaFoldDB" id="A0A8H7URT6"/>
<dbReference type="PROSITE" id="PS50235">
    <property type="entry name" value="USP_3"/>
    <property type="match status" value="1"/>
</dbReference>
<dbReference type="InterPro" id="IPR028889">
    <property type="entry name" value="USP"/>
</dbReference>
<gene>
    <name evidence="2" type="ORF">INT46_001740</name>
</gene>
<comment type="caution">
    <text evidence="2">The sequence shown here is derived from an EMBL/GenBank/DDBJ whole genome shotgun (WGS) entry which is preliminary data.</text>
</comment>
<dbReference type="Proteomes" id="UP000650833">
    <property type="component" value="Unassembled WGS sequence"/>
</dbReference>
<dbReference type="InterPro" id="IPR038765">
    <property type="entry name" value="Papain-like_cys_pep_sf"/>
</dbReference>
<dbReference type="PANTHER" id="PTHR21646">
    <property type="entry name" value="UBIQUITIN CARBOXYL-TERMINAL HYDROLASE"/>
    <property type="match status" value="1"/>
</dbReference>
<reference evidence="2" key="1">
    <citation type="submission" date="2020-12" db="EMBL/GenBank/DDBJ databases">
        <title>Metabolic potential, ecology and presence of endohyphal bacteria is reflected in genomic diversity of Mucoromycotina.</title>
        <authorList>
            <person name="Muszewska A."/>
            <person name="Okrasinska A."/>
            <person name="Steczkiewicz K."/>
            <person name="Drgas O."/>
            <person name="Orlowska M."/>
            <person name="Perlinska-Lenart U."/>
            <person name="Aleksandrzak-Piekarczyk T."/>
            <person name="Szatraj K."/>
            <person name="Zielenkiewicz U."/>
            <person name="Pilsyk S."/>
            <person name="Malc E."/>
            <person name="Mieczkowski P."/>
            <person name="Kruszewska J.S."/>
            <person name="Biernat P."/>
            <person name="Pawlowska J."/>
        </authorList>
    </citation>
    <scope>NUCLEOTIDE SEQUENCE</scope>
    <source>
        <strain evidence="2">CBS 226.32</strain>
    </source>
</reference>
<evidence type="ECO:0000313" key="3">
    <source>
        <dbReference type="Proteomes" id="UP000650833"/>
    </source>
</evidence>
<sequence>MSVKRSSSSISVNVESRNLKKIKQNNLKFQVYPTGFTIPNRFTTFDLLAKDNIKTLDKILRSFLTAGGLKVMRVFLLDLSIVNSNNYISRAILSSESARLISLKDNKKTLLDLFDINTVNHLAIEFFYDEDIILHIDRCEVRNIQRKKGTFQKKYNFIEYVRQTSVSQERYKSQERYIKQEEQQRHENLPIVQSGARGIINTGNNCYFISALQCLFRVPNLTDQLRLVNLTLPDSHDFVQEYLQIMTELERTNLSNAIDPARFKVMLERFDDGFNNNDQQDAAEFLQVFLRAIGGEIGGNTFEGEETIYRTCLACNEVYYSQN</sequence>
<dbReference type="Pfam" id="PF00443">
    <property type="entry name" value="UCH"/>
    <property type="match status" value="1"/>
</dbReference>
<feature type="domain" description="USP" evidence="1">
    <location>
        <begin position="197"/>
        <end position="323"/>
    </location>
</feature>
<dbReference type="InterPro" id="IPR050185">
    <property type="entry name" value="Ub_carboxyl-term_hydrolase"/>
</dbReference>
<evidence type="ECO:0000259" key="1">
    <source>
        <dbReference type="PROSITE" id="PS50235"/>
    </source>
</evidence>
<evidence type="ECO:0000313" key="2">
    <source>
        <dbReference type="EMBL" id="KAG2189713.1"/>
    </source>
</evidence>
<dbReference type="EMBL" id="JAEPRC010001236">
    <property type="protein sequence ID" value="KAG2189713.1"/>
    <property type="molecule type" value="Genomic_DNA"/>
</dbReference>
<dbReference type="GO" id="GO:0016579">
    <property type="term" value="P:protein deubiquitination"/>
    <property type="evidence" value="ECO:0007669"/>
    <property type="project" value="InterPro"/>
</dbReference>
<dbReference type="Gene3D" id="3.90.70.10">
    <property type="entry name" value="Cysteine proteinases"/>
    <property type="match status" value="1"/>
</dbReference>
<protein>
    <recommendedName>
        <fullName evidence="1">USP domain-containing protein</fullName>
    </recommendedName>
</protein>
<accession>A0A8H7URT6</accession>
<dbReference type="GO" id="GO:0004843">
    <property type="term" value="F:cysteine-type deubiquitinase activity"/>
    <property type="evidence" value="ECO:0007669"/>
    <property type="project" value="InterPro"/>
</dbReference>
<organism evidence="2 3">
    <name type="scientific">Mucor plumbeus</name>
    <dbReference type="NCBI Taxonomy" id="97098"/>
    <lineage>
        <taxon>Eukaryota</taxon>
        <taxon>Fungi</taxon>
        <taxon>Fungi incertae sedis</taxon>
        <taxon>Mucoromycota</taxon>
        <taxon>Mucoromycotina</taxon>
        <taxon>Mucoromycetes</taxon>
        <taxon>Mucorales</taxon>
        <taxon>Mucorineae</taxon>
        <taxon>Mucoraceae</taxon>
        <taxon>Mucor</taxon>
    </lineage>
</organism>
<dbReference type="InterPro" id="IPR001394">
    <property type="entry name" value="Peptidase_C19_UCH"/>
</dbReference>
<dbReference type="SUPFAM" id="SSF54001">
    <property type="entry name" value="Cysteine proteinases"/>
    <property type="match status" value="1"/>
</dbReference>